<dbReference type="STRING" id="420953.SAMN05192543_111129"/>
<protein>
    <recommendedName>
        <fullName evidence="3">Alkylhydroperoxidase family enzyme, contains CxxC motif</fullName>
    </recommendedName>
</protein>
<name>A0A1I3UDS6_9BURK</name>
<reference evidence="1 2" key="1">
    <citation type="submission" date="2016-10" db="EMBL/GenBank/DDBJ databases">
        <authorList>
            <person name="de Groot N.N."/>
        </authorList>
    </citation>
    <scope>NUCLEOTIDE SEQUENCE [LARGE SCALE GENOMIC DNA]</scope>
    <source>
        <strain evidence="1 2">LMG 23650</strain>
    </source>
</reference>
<accession>A0A1I3UDS6</accession>
<proteinExistence type="predicted"/>
<gene>
    <name evidence="1" type="ORF">SAMN05192543_111129</name>
</gene>
<dbReference type="Gene3D" id="1.20.1290.10">
    <property type="entry name" value="AhpD-like"/>
    <property type="match status" value="1"/>
</dbReference>
<dbReference type="PANTHER" id="PTHR34846">
    <property type="entry name" value="4-CARBOXYMUCONOLACTONE DECARBOXYLASE FAMILY PROTEIN (AFU_ORTHOLOGUE AFUA_6G11590)"/>
    <property type="match status" value="1"/>
</dbReference>
<dbReference type="SUPFAM" id="SSF69118">
    <property type="entry name" value="AhpD-like"/>
    <property type="match status" value="1"/>
</dbReference>
<dbReference type="PANTHER" id="PTHR34846:SF11">
    <property type="entry name" value="4-CARBOXYMUCONOLACTONE DECARBOXYLASE FAMILY PROTEIN (AFU_ORTHOLOGUE AFUA_6G11590)"/>
    <property type="match status" value="1"/>
</dbReference>
<organism evidence="1 2">
    <name type="scientific">Paraburkholderia megapolitana</name>
    <dbReference type="NCBI Taxonomy" id="420953"/>
    <lineage>
        <taxon>Bacteria</taxon>
        <taxon>Pseudomonadati</taxon>
        <taxon>Pseudomonadota</taxon>
        <taxon>Betaproteobacteria</taxon>
        <taxon>Burkholderiales</taxon>
        <taxon>Burkholderiaceae</taxon>
        <taxon>Paraburkholderia</taxon>
    </lineage>
</organism>
<dbReference type="InterPro" id="IPR029032">
    <property type="entry name" value="AhpD-like"/>
</dbReference>
<sequence>MSDRIPRLEMTQMRVDLAAYLTPRVERLRYLGELFKCIGHAPDVTLHFMHFTDALKHALPDRLTELGALTVASYMENRYERNQHERLSVKLGFPCAWIAQVNQLDPSAATELSETELAAQRYALKALRTRGLDAQEEFDTLATLVTPAEAMAFVMLIGRYVTHAIAVNTLRLEPPVPSIFAGEP</sequence>
<evidence type="ECO:0000313" key="1">
    <source>
        <dbReference type="EMBL" id="SFJ81072.1"/>
    </source>
</evidence>
<keyword evidence="2" id="KW-1185">Reference proteome</keyword>
<dbReference type="EMBL" id="FOQU01000011">
    <property type="protein sequence ID" value="SFJ81072.1"/>
    <property type="molecule type" value="Genomic_DNA"/>
</dbReference>
<dbReference type="AlphaFoldDB" id="A0A1I3UDS6"/>
<evidence type="ECO:0008006" key="3">
    <source>
        <dbReference type="Google" id="ProtNLM"/>
    </source>
</evidence>
<evidence type="ECO:0000313" key="2">
    <source>
        <dbReference type="Proteomes" id="UP000199548"/>
    </source>
</evidence>
<dbReference type="Proteomes" id="UP000199548">
    <property type="component" value="Unassembled WGS sequence"/>
</dbReference>
<dbReference type="OrthoDB" id="9087709at2"/>
<dbReference type="RefSeq" id="WP_091019180.1">
    <property type="nucleotide sequence ID" value="NZ_CP041745.1"/>
</dbReference>